<dbReference type="PANTHER" id="PTHR30055">
    <property type="entry name" value="HTH-TYPE TRANSCRIPTIONAL REGULATOR RUTR"/>
    <property type="match status" value="1"/>
</dbReference>
<keyword evidence="3" id="KW-0804">Transcription</keyword>
<gene>
    <name evidence="6" type="ORF">WI38_00110</name>
</gene>
<dbReference type="InterPro" id="IPR050109">
    <property type="entry name" value="HTH-type_TetR-like_transc_reg"/>
</dbReference>
<dbReference type="InterPro" id="IPR001647">
    <property type="entry name" value="HTH_TetR"/>
</dbReference>
<comment type="caution">
    <text evidence="6">The sequence shown here is derived from an EMBL/GenBank/DDBJ whole genome shotgun (WGS) entry which is preliminary data.</text>
</comment>
<dbReference type="GO" id="GO:0003700">
    <property type="term" value="F:DNA-binding transcription factor activity"/>
    <property type="evidence" value="ECO:0007669"/>
    <property type="project" value="TreeGrafter"/>
</dbReference>
<dbReference type="GO" id="GO:0000976">
    <property type="term" value="F:transcription cis-regulatory region binding"/>
    <property type="evidence" value="ECO:0007669"/>
    <property type="project" value="TreeGrafter"/>
</dbReference>
<keyword evidence="1" id="KW-0805">Transcription regulation</keyword>
<dbReference type="Pfam" id="PF00440">
    <property type="entry name" value="TetR_N"/>
    <property type="match status" value="1"/>
</dbReference>
<dbReference type="RefSeq" id="WP_059633593.1">
    <property type="nucleotide sequence ID" value="NZ_LOTK01000056.1"/>
</dbReference>
<evidence type="ECO:0000259" key="5">
    <source>
        <dbReference type="PROSITE" id="PS50977"/>
    </source>
</evidence>
<evidence type="ECO:0000313" key="6">
    <source>
        <dbReference type="EMBL" id="KUZ89991.1"/>
    </source>
</evidence>
<accession>A0A102LAF2</accession>
<keyword evidence="2 4" id="KW-0238">DNA-binding</keyword>
<feature type="DNA-binding region" description="H-T-H motif" evidence="4">
    <location>
        <begin position="37"/>
        <end position="56"/>
    </location>
</feature>
<dbReference type="PROSITE" id="PS50977">
    <property type="entry name" value="HTH_TETR_2"/>
    <property type="match status" value="1"/>
</dbReference>
<evidence type="ECO:0000256" key="2">
    <source>
        <dbReference type="ARBA" id="ARBA00023125"/>
    </source>
</evidence>
<evidence type="ECO:0000256" key="3">
    <source>
        <dbReference type="ARBA" id="ARBA00023163"/>
    </source>
</evidence>
<name>A0A102LAF2_9BURK</name>
<dbReference type="InterPro" id="IPR009057">
    <property type="entry name" value="Homeodomain-like_sf"/>
</dbReference>
<organism evidence="6 7">
    <name type="scientific">Burkholderia ubonensis</name>
    <dbReference type="NCBI Taxonomy" id="101571"/>
    <lineage>
        <taxon>Bacteria</taxon>
        <taxon>Pseudomonadati</taxon>
        <taxon>Pseudomonadota</taxon>
        <taxon>Betaproteobacteria</taxon>
        <taxon>Burkholderiales</taxon>
        <taxon>Burkholderiaceae</taxon>
        <taxon>Burkholderia</taxon>
        <taxon>Burkholderia cepacia complex</taxon>
    </lineage>
</organism>
<feature type="domain" description="HTH tetR-type" evidence="5">
    <location>
        <begin position="14"/>
        <end position="74"/>
    </location>
</feature>
<sequence length="190" mass="20916">MTTRKGLRPGGRSARVQEAVHRAVRGLQQENGRDGLTVPAIAARAGVTPSTIYRRWGDLPQLLSDVAVENLLPDSLPPDTGSFRQDMENWLAQYLEEMSSEVGRALLRDVLSSADPLNAGQCARCIEEQLDRMREQALARGETPPACRTLMDYVIAPLVYRILFAAEAPAYAFAQALLDRVLARVVEIDA</sequence>
<dbReference type="EMBL" id="LOTN01000033">
    <property type="protein sequence ID" value="KUZ89991.1"/>
    <property type="molecule type" value="Genomic_DNA"/>
</dbReference>
<evidence type="ECO:0000256" key="4">
    <source>
        <dbReference type="PROSITE-ProRule" id="PRU00335"/>
    </source>
</evidence>
<dbReference type="Pfam" id="PF16859">
    <property type="entry name" value="TetR_C_11"/>
    <property type="match status" value="1"/>
</dbReference>
<dbReference type="SUPFAM" id="SSF46689">
    <property type="entry name" value="Homeodomain-like"/>
    <property type="match status" value="1"/>
</dbReference>
<dbReference type="Proteomes" id="UP000065521">
    <property type="component" value="Unassembled WGS sequence"/>
</dbReference>
<evidence type="ECO:0000313" key="7">
    <source>
        <dbReference type="Proteomes" id="UP000065521"/>
    </source>
</evidence>
<evidence type="ECO:0000256" key="1">
    <source>
        <dbReference type="ARBA" id="ARBA00023015"/>
    </source>
</evidence>
<dbReference type="Gene3D" id="1.10.357.10">
    <property type="entry name" value="Tetracycline Repressor, domain 2"/>
    <property type="match status" value="1"/>
</dbReference>
<protein>
    <submittedName>
        <fullName evidence="6">TetR family transcriptional regulator</fullName>
    </submittedName>
</protein>
<reference evidence="6 7" key="1">
    <citation type="submission" date="2015-11" db="EMBL/GenBank/DDBJ databases">
        <title>Expanding the genomic diversity of Burkholderia species for the development of highly accurate diagnostics.</title>
        <authorList>
            <person name="Sahl J."/>
            <person name="Keim P."/>
            <person name="Wagner D."/>
        </authorList>
    </citation>
    <scope>NUCLEOTIDE SEQUENCE [LARGE SCALE GENOMIC DNA]</scope>
    <source>
        <strain evidence="6 7">RF32-BP4</strain>
    </source>
</reference>
<dbReference type="SUPFAM" id="SSF48498">
    <property type="entry name" value="Tetracyclin repressor-like, C-terminal domain"/>
    <property type="match status" value="1"/>
</dbReference>
<dbReference type="Gene3D" id="1.10.10.60">
    <property type="entry name" value="Homeodomain-like"/>
    <property type="match status" value="1"/>
</dbReference>
<dbReference type="InterPro" id="IPR036271">
    <property type="entry name" value="Tet_transcr_reg_TetR-rel_C_sf"/>
</dbReference>
<dbReference type="PANTHER" id="PTHR30055:SF148">
    <property type="entry name" value="TETR-FAMILY TRANSCRIPTIONAL REGULATOR"/>
    <property type="match status" value="1"/>
</dbReference>
<proteinExistence type="predicted"/>
<dbReference type="AlphaFoldDB" id="A0A102LAF2"/>
<dbReference type="InterPro" id="IPR011075">
    <property type="entry name" value="TetR_C"/>
</dbReference>